<dbReference type="EMBL" id="JBHUKU010000014">
    <property type="protein sequence ID" value="MFD2461592.1"/>
    <property type="molecule type" value="Genomic_DNA"/>
</dbReference>
<organism evidence="3 4">
    <name type="scientific">Amycolatopsis samaneae</name>
    <dbReference type="NCBI Taxonomy" id="664691"/>
    <lineage>
        <taxon>Bacteria</taxon>
        <taxon>Bacillati</taxon>
        <taxon>Actinomycetota</taxon>
        <taxon>Actinomycetes</taxon>
        <taxon>Pseudonocardiales</taxon>
        <taxon>Pseudonocardiaceae</taxon>
        <taxon>Amycolatopsis</taxon>
    </lineage>
</organism>
<feature type="region of interest" description="Disordered" evidence="1">
    <location>
        <begin position="1"/>
        <end position="22"/>
    </location>
</feature>
<comment type="caution">
    <text evidence="3">The sequence shown here is derived from an EMBL/GenBank/DDBJ whole genome shotgun (WGS) entry which is preliminary data.</text>
</comment>
<evidence type="ECO:0000313" key="3">
    <source>
        <dbReference type="EMBL" id="MFD2461592.1"/>
    </source>
</evidence>
<dbReference type="Pfam" id="PF04149">
    <property type="entry name" value="DUF397"/>
    <property type="match status" value="1"/>
</dbReference>
<keyword evidence="4" id="KW-1185">Reference proteome</keyword>
<gene>
    <name evidence="3" type="ORF">ACFSYJ_23505</name>
</gene>
<reference evidence="4" key="1">
    <citation type="journal article" date="2019" name="Int. J. Syst. Evol. Microbiol.">
        <title>The Global Catalogue of Microorganisms (GCM) 10K type strain sequencing project: providing services to taxonomists for standard genome sequencing and annotation.</title>
        <authorList>
            <consortium name="The Broad Institute Genomics Platform"/>
            <consortium name="The Broad Institute Genome Sequencing Center for Infectious Disease"/>
            <person name="Wu L."/>
            <person name="Ma J."/>
        </authorList>
    </citation>
    <scope>NUCLEOTIDE SEQUENCE [LARGE SCALE GENOMIC DNA]</scope>
    <source>
        <strain evidence="4">CGMCC 4.7643</strain>
    </source>
</reference>
<name>A0ABW5GL42_9PSEU</name>
<evidence type="ECO:0000259" key="2">
    <source>
        <dbReference type="Pfam" id="PF04149"/>
    </source>
</evidence>
<dbReference type="Proteomes" id="UP001597419">
    <property type="component" value="Unassembled WGS sequence"/>
</dbReference>
<sequence>MIRTKTPRGGWRKSSRSDEDTRNCVEVAVHPAEVGVRDTKDREGGQLAVPGTAWRAFLDTVTTD</sequence>
<evidence type="ECO:0000256" key="1">
    <source>
        <dbReference type="SAM" id="MobiDB-lite"/>
    </source>
</evidence>
<feature type="domain" description="DUF397" evidence="2">
    <location>
        <begin position="10"/>
        <end position="61"/>
    </location>
</feature>
<dbReference type="InterPro" id="IPR007278">
    <property type="entry name" value="DUF397"/>
</dbReference>
<accession>A0ABW5GL42</accession>
<evidence type="ECO:0000313" key="4">
    <source>
        <dbReference type="Proteomes" id="UP001597419"/>
    </source>
</evidence>
<dbReference type="RefSeq" id="WP_345390104.1">
    <property type="nucleotide sequence ID" value="NZ_BAABHG010000004.1"/>
</dbReference>
<proteinExistence type="predicted"/>
<protein>
    <submittedName>
        <fullName evidence="3">DUF397 domain-containing protein</fullName>
    </submittedName>
</protein>